<dbReference type="Gene3D" id="3.30.1370.30">
    <property type="match status" value="1"/>
</dbReference>
<dbReference type="Pfam" id="PF00410">
    <property type="entry name" value="Ribosomal_S8"/>
    <property type="match status" value="1"/>
</dbReference>
<organism evidence="4">
    <name type="scientific">Cyprideis torosa</name>
    <dbReference type="NCBI Taxonomy" id="163714"/>
    <lineage>
        <taxon>Eukaryota</taxon>
        <taxon>Metazoa</taxon>
        <taxon>Ecdysozoa</taxon>
        <taxon>Arthropoda</taxon>
        <taxon>Crustacea</taxon>
        <taxon>Oligostraca</taxon>
        <taxon>Ostracoda</taxon>
        <taxon>Podocopa</taxon>
        <taxon>Podocopida</taxon>
        <taxon>Cytherocopina</taxon>
        <taxon>Cytheroidea</taxon>
        <taxon>Cytherideidae</taxon>
        <taxon>Cyprideis</taxon>
    </lineage>
</organism>
<keyword evidence="2" id="KW-0689">Ribosomal protein</keyword>
<dbReference type="GO" id="GO:0006412">
    <property type="term" value="P:translation"/>
    <property type="evidence" value="ECO:0007669"/>
    <property type="project" value="InterPro"/>
</dbReference>
<sequence length="121" mass="12921">MLTRIRNAQKATKATVSMPSSKAKAALAEVLKDEGYISDFSVDGEAKPQLTVVLKYYQSKPVIEKIDRVSRPGLRIFKGKDELPRINGGLSIAIISTSKGVMSDRAARAAGLGGEVICTVA</sequence>
<name>A0A7R8ZWS6_9CRUS</name>
<evidence type="ECO:0000313" key="4">
    <source>
        <dbReference type="EMBL" id="CAD7239382.1"/>
    </source>
</evidence>
<protein>
    <submittedName>
        <fullName evidence="4">Uncharacterized protein</fullName>
    </submittedName>
</protein>
<dbReference type="InterPro" id="IPR035987">
    <property type="entry name" value="Ribosomal_uS8_sf"/>
</dbReference>
<reference evidence="4" key="1">
    <citation type="submission" date="2020-11" db="EMBL/GenBank/DDBJ databases">
        <authorList>
            <person name="Tran Van P."/>
        </authorList>
    </citation>
    <scope>NUCLEOTIDE SEQUENCE</scope>
</reference>
<comment type="similarity">
    <text evidence="1">Belongs to the universal ribosomal protein uS8 family.</text>
</comment>
<dbReference type="GO" id="GO:1990904">
    <property type="term" value="C:ribonucleoprotein complex"/>
    <property type="evidence" value="ECO:0007669"/>
    <property type="project" value="UniProtKB-KW"/>
</dbReference>
<dbReference type="EMBL" id="OB724181">
    <property type="protein sequence ID" value="CAD7239382.1"/>
    <property type="molecule type" value="Genomic_DNA"/>
</dbReference>
<proteinExistence type="inferred from homology"/>
<dbReference type="AlphaFoldDB" id="A0A7R8ZWS6"/>
<evidence type="ECO:0000256" key="1">
    <source>
        <dbReference type="ARBA" id="ARBA00006471"/>
    </source>
</evidence>
<dbReference type="FunFam" id="3.30.1490.10:FF:000001">
    <property type="entry name" value="30S ribosomal protein S8"/>
    <property type="match status" value="1"/>
</dbReference>
<dbReference type="GO" id="GO:0003735">
    <property type="term" value="F:structural constituent of ribosome"/>
    <property type="evidence" value="ECO:0007669"/>
    <property type="project" value="InterPro"/>
</dbReference>
<accession>A0A7R8ZWS6</accession>
<dbReference type="GO" id="GO:0005840">
    <property type="term" value="C:ribosome"/>
    <property type="evidence" value="ECO:0007669"/>
    <property type="project" value="UniProtKB-KW"/>
</dbReference>
<dbReference type="SUPFAM" id="SSF56047">
    <property type="entry name" value="Ribosomal protein S8"/>
    <property type="match status" value="1"/>
</dbReference>
<evidence type="ECO:0000256" key="3">
    <source>
        <dbReference type="ARBA" id="ARBA00023274"/>
    </source>
</evidence>
<gene>
    <name evidence="4" type="ORF">CTOB1V02_LOCUS17197</name>
</gene>
<dbReference type="PANTHER" id="PTHR11758">
    <property type="entry name" value="40S RIBOSOMAL PROTEIN S15A"/>
    <property type="match status" value="1"/>
</dbReference>
<dbReference type="NCBIfam" id="NF001109">
    <property type="entry name" value="PRK00136.1"/>
    <property type="match status" value="1"/>
</dbReference>
<keyword evidence="3" id="KW-0687">Ribonucleoprotein</keyword>
<evidence type="ECO:0000256" key="2">
    <source>
        <dbReference type="ARBA" id="ARBA00022980"/>
    </source>
</evidence>
<dbReference type="Gene3D" id="3.30.1490.10">
    <property type="match status" value="1"/>
</dbReference>
<dbReference type="GO" id="GO:0005737">
    <property type="term" value="C:cytoplasm"/>
    <property type="evidence" value="ECO:0007669"/>
    <property type="project" value="UniProtKB-ARBA"/>
</dbReference>
<dbReference type="HAMAP" id="MF_01302_B">
    <property type="entry name" value="Ribosomal_uS8_B"/>
    <property type="match status" value="1"/>
</dbReference>
<dbReference type="InterPro" id="IPR000630">
    <property type="entry name" value="Ribosomal_uS8"/>
</dbReference>
<dbReference type="OrthoDB" id="8299929at2759"/>